<dbReference type="PANTHER" id="PTHR15852">
    <property type="entry name" value="PLASTID TRANSCRIPTIONALLY ACTIVE PROTEIN"/>
    <property type="match status" value="1"/>
</dbReference>
<sequence length="240" mass="26340">MTSGLNNYKKFLLALFLILGPITAWAQHQPSLGSTARLMEMALAAMSNEKYTEANGHFRELIASNLPIPPEMPFHFAETLYQLGQYHNSENFVRKYLDLNGFKGEHYSEARDLLQKLESPLAAIKACNLCDAKGYRYATCATCDGEGHTDQACSLCRGRGIIGCSRCAGDGMVTKKNVFNIVEYFECERCKGQGRLTCTQCEGSLLEHGDCPTCSGNGTIGSETVCDHLHTEEAATFTAP</sequence>
<accession>A0A1H6UQQ3</accession>
<proteinExistence type="predicted"/>
<dbReference type="AlphaFoldDB" id="A0A1H6UQQ3"/>
<dbReference type="InterPro" id="IPR011990">
    <property type="entry name" value="TPR-like_helical_dom_sf"/>
</dbReference>
<keyword evidence="3" id="KW-1185">Reference proteome</keyword>
<dbReference type="PANTHER" id="PTHR15852:SF54">
    <property type="entry name" value="PROTEIN SSUH2 HOMOLOG"/>
    <property type="match status" value="1"/>
</dbReference>
<feature type="chain" id="PRO_5011708644" description="Molecular chaperone DnaJ" evidence="1">
    <location>
        <begin position="27"/>
        <end position="240"/>
    </location>
</feature>
<organism evidence="2 3">
    <name type="scientific">Cyclobacterium xiamenense</name>
    <dbReference type="NCBI Taxonomy" id="1297121"/>
    <lineage>
        <taxon>Bacteria</taxon>
        <taxon>Pseudomonadati</taxon>
        <taxon>Bacteroidota</taxon>
        <taxon>Cytophagia</taxon>
        <taxon>Cytophagales</taxon>
        <taxon>Cyclobacteriaceae</taxon>
        <taxon>Cyclobacterium</taxon>
    </lineage>
</organism>
<evidence type="ECO:0008006" key="4">
    <source>
        <dbReference type="Google" id="ProtNLM"/>
    </source>
</evidence>
<dbReference type="RefSeq" id="WP_244891068.1">
    <property type="nucleotide sequence ID" value="NZ_FNZH01000001.1"/>
</dbReference>
<dbReference type="Proteomes" id="UP000199403">
    <property type="component" value="Unassembled WGS sequence"/>
</dbReference>
<evidence type="ECO:0000256" key="1">
    <source>
        <dbReference type="SAM" id="SignalP"/>
    </source>
</evidence>
<feature type="signal peptide" evidence="1">
    <location>
        <begin position="1"/>
        <end position="26"/>
    </location>
</feature>
<evidence type="ECO:0000313" key="2">
    <source>
        <dbReference type="EMBL" id="SEI90590.1"/>
    </source>
</evidence>
<protein>
    <recommendedName>
        <fullName evidence="4">Molecular chaperone DnaJ</fullName>
    </recommendedName>
</protein>
<name>A0A1H6UQQ3_9BACT</name>
<gene>
    <name evidence="2" type="ORF">SAMN05192553_101787</name>
</gene>
<dbReference type="SUPFAM" id="SSF48452">
    <property type="entry name" value="TPR-like"/>
    <property type="match status" value="1"/>
</dbReference>
<dbReference type="STRING" id="1416801.SAMN05192553_101787"/>
<evidence type="ECO:0000313" key="3">
    <source>
        <dbReference type="Proteomes" id="UP000199403"/>
    </source>
</evidence>
<reference evidence="3" key="1">
    <citation type="submission" date="2016-10" db="EMBL/GenBank/DDBJ databases">
        <authorList>
            <person name="Varghese N."/>
            <person name="Submissions S."/>
        </authorList>
    </citation>
    <scope>NUCLEOTIDE SEQUENCE [LARGE SCALE GENOMIC DNA]</scope>
    <source>
        <strain evidence="3">IBRC-M 10761</strain>
    </source>
</reference>
<dbReference type="Gene3D" id="1.25.40.10">
    <property type="entry name" value="Tetratricopeptide repeat domain"/>
    <property type="match status" value="1"/>
</dbReference>
<dbReference type="EMBL" id="FNZH01000001">
    <property type="protein sequence ID" value="SEI90590.1"/>
    <property type="molecule type" value="Genomic_DNA"/>
</dbReference>
<keyword evidence="1" id="KW-0732">Signal</keyword>